<dbReference type="InterPro" id="IPR008979">
    <property type="entry name" value="Galactose-bd-like_sf"/>
</dbReference>
<comment type="similarity">
    <text evidence="1 6">Belongs to the peptidase S8 family.</text>
</comment>
<feature type="active site" description="Charge relay system" evidence="5 6">
    <location>
        <position position="578"/>
    </location>
</feature>
<keyword evidence="9" id="KW-1185">Reference proteome</keyword>
<gene>
    <name evidence="8" type="ORF">C7S18_08160</name>
</gene>
<feature type="active site" description="Charge relay system" evidence="5 6">
    <location>
        <position position="337"/>
    </location>
</feature>
<dbReference type="Pfam" id="PF00082">
    <property type="entry name" value="Peptidase_S8"/>
    <property type="match status" value="1"/>
</dbReference>
<dbReference type="Gene3D" id="2.60.120.380">
    <property type="match status" value="1"/>
</dbReference>
<dbReference type="SUPFAM" id="SSF49785">
    <property type="entry name" value="Galactose-binding domain-like"/>
    <property type="match status" value="1"/>
</dbReference>
<dbReference type="InterPro" id="IPR000209">
    <property type="entry name" value="Peptidase_S8/S53_dom"/>
</dbReference>
<reference evidence="8 9" key="1">
    <citation type="submission" date="2018-03" db="EMBL/GenBank/DDBJ databases">
        <title>Ahniella affigens gen. nov., sp. nov., a gammaproteobacterium isolated from sandy soil near a stream.</title>
        <authorList>
            <person name="Ko Y."/>
            <person name="Kim J.-H."/>
        </authorList>
    </citation>
    <scope>NUCLEOTIDE SEQUENCE [LARGE SCALE GENOMIC DNA]</scope>
    <source>
        <strain evidence="8 9">D13</strain>
    </source>
</reference>
<dbReference type="PROSITE" id="PS00138">
    <property type="entry name" value="SUBTILASE_SER"/>
    <property type="match status" value="1"/>
</dbReference>
<keyword evidence="2 6" id="KW-0645">Protease</keyword>
<dbReference type="AlphaFoldDB" id="A0A2P1PQN8"/>
<evidence type="ECO:0000256" key="5">
    <source>
        <dbReference type="PIRSR" id="PIRSR615500-1"/>
    </source>
</evidence>
<keyword evidence="3 6" id="KW-0378">Hydrolase</keyword>
<evidence type="ECO:0000313" key="8">
    <source>
        <dbReference type="EMBL" id="AVP97167.1"/>
    </source>
</evidence>
<name>A0A2P1PQN8_9GAMM</name>
<dbReference type="InterPro" id="IPR015500">
    <property type="entry name" value="Peptidase_S8_subtilisin-rel"/>
</dbReference>
<dbReference type="KEGG" id="xba:C7S18_08160"/>
<dbReference type="Gene3D" id="3.40.50.200">
    <property type="entry name" value="Peptidase S8/S53 domain"/>
    <property type="match status" value="1"/>
</dbReference>
<dbReference type="GO" id="GO:0006508">
    <property type="term" value="P:proteolysis"/>
    <property type="evidence" value="ECO:0007669"/>
    <property type="project" value="UniProtKB-KW"/>
</dbReference>
<feature type="domain" description="Peptidase S8/S53" evidence="7">
    <location>
        <begin position="277"/>
        <end position="636"/>
    </location>
</feature>
<evidence type="ECO:0000256" key="4">
    <source>
        <dbReference type="ARBA" id="ARBA00022825"/>
    </source>
</evidence>
<accession>A0A2P1PQN8</accession>
<dbReference type="InterPro" id="IPR051048">
    <property type="entry name" value="Peptidase_S8/S53_subtilisin"/>
</dbReference>
<protein>
    <submittedName>
        <fullName evidence="8">Serine protease</fullName>
    </submittedName>
</protein>
<evidence type="ECO:0000313" key="9">
    <source>
        <dbReference type="Proteomes" id="UP000241074"/>
    </source>
</evidence>
<dbReference type="CDD" id="cd04842">
    <property type="entry name" value="Peptidases_S8_Kp43_protease"/>
    <property type="match status" value="1"/>
</dbReference>
<dbReference type="SUPFAM" id="SSF52743">
    <property type="entry name" value="Subtilisin-like"/>
    <property type="match status" value="1"/>
</dbReference>
<dbReference type="PANTHER" id="PTHR43399">
    <property type="entry name" value="SUBTILISIN-RELATED"/>
    <property type="match status" value="1"/>
</dbReference>
<dbReference type="InterPro" id="IPR022398">
    <property type="entry name" value="Peptidase_S8_His-AS"/>
</dbReference>
<evidence type="ECO:0000256" key="6">
    <source>
        <dbReference type="PROSITE-ProRule" id="PRU01240"/>
    </source>
</evidence>
<dbReference type="GO" id="GO:0004252">
    <property type="term" value="F:serine-type endopeptidase activity"/>
    <property type="evidence" value="ECO:0007669"/>
    <property type="project" value="UniProtKB-UniRule"/>
</dbReference>
<dbReference type="PROSITE" id="PS51892">
    <property type="entry name" value="SUBTILASE"/>
    <property type="match status" value="1"/>
</dbReference>
<dbReference type="PANTHER" id="PTHR43399:SF4">
    <property type="entry name" value="CELL WALL-ASSOCIATED PROTEASE"/>
    <property type="match status" value="1"/>
</dbReference>
<organism evidence="8 9">
    <name type="scientific">Ahniella affigens</name>
    <dbReference type="NCBI Taxonomy" id="2021234"/>
    <lineage>
        <taxon>Bacteria</taxon>
        <taxon>Pseudomonadati</taxon>
        <taxon>Pseudomonadota</taxon>
        <taxon>Gammaproteobacteria</taxon>
        <taxon>Lysobacterales</taxon>
        <taxon>Rhodanobacteraceae</taxon>
        <taxon>Ahniella</taxon>
    </lineage>
</organism>
<evidence type="ECO:0000256" key="3">
    <source>
        <dbReference type="ARBA" id="ARBA00022801"/>
    </source>
</evidence>
<dbReference type="Proteomes" id="UP000241074">
    <property type="component" value="Chromosome"/>
</dbReference>
<dbReference type="InterPro" id="IPR034058">
    <property type="entry name" value="TagA/B/C/D_pept_dom"/>
</dbReference>
<sequence length="760" mass="80923">MSILKVFVDQADAATVLAESRLIEAYEAFLLVETTDEQASALAARFPVEDISDQFEVQVNEIKIPMKGLAKTPTGASMKASAWASVAIDAQPHHYIVQFIGPIKPAWLTKAKATGAQLREARGNFSYIVCANAKQIAQLSELPVVRWIGHLRHADRVCGTLFSAPAESSTDRPRRAALPGMLRVQLFASKDLPAVVRAAKALGFKVLGKDAQAGIVTVSTQAGSLAARRKQVTALSAVHGVKFIRPHIMPRTFNNIATGLMGGGFAAQSPAGMQLTGAGEIVAVCDTGLDTGDPVTIHPDFAGRIKAIRSYPISDDYAEYLMNPGADDGASDLDSGHGTHVAGSVLGSGVGAAGSPDLAQGFAPKAKLVFQAIEQEMKWKPQFVGQPGTDRFTLSGIPNNLRPLFQWAYQQGARIHSNSWGGGVPGAYDAQSEQFDRFSWDRKDLLFVIAAGNDGVDSDRDGTINLGSVSSPATCKNGLTVGASENLRPEFNAMRYGAWWPKDFPVPPIQTDPIANDPGQVAAFSSRGPTLDQRIKPDVVAPGTFILSVRSSMIAKNHFAWAAYPPNKQRYMYMGGTSMATPLVAGALALIRQYLRTFAKIAKPSAALMKALVIAGAEPIGGTAESSQPDNHQGYGRVNLERSLKQPLALVEGPSLSTGKKATFALDVPEAGKTLRLVLSYTDVPGPSLINDLNLIVSDPHGKKYVGNQRSDAVGLSLDNRNNTELVAVRAASQGRWQIDVVASNVSSGRQPFALVAVLI</sequence>
<evidence type="ECO:0000256" key="1">
    <source>
        <dbReference type="ARBA" id="ARBA00011073"/>
    </source>
</evidence>
<dbReference type="PRINTS" id="PR00723">
    <property type="entry name" value="SUBTILISIN"/>
</dbReference>
<dbReference type="RefSeq" id="WP_106891091.1">
    <property type="nucleotide sequence ID" value="NZ_CP027860.1"/>
</dbReference>
<feature type="active site" description="Charge relay system" evidence="5 6">
    <location>
        <position position="286"/>
    </location>
</feature>
<dbReference type="PROSITE" id="PS00137">
    <property type="entry name" value="SUBTILASE_HIS"/>
    <property type="match status" value="1"/>
</dbReference>
<evidence type="ECO:0000256" key="2">
    <source>
        <dbReference type="ARBA" id="ARBA00022670"/>
    </source>
</evidence>
<keyword evidence="4 6" id="KW-0720">Serine protease</keyword>
<dbReference type="EMBL" id="CP027860">
    <property type="protein sequence ID" value="AVP97167.1"/>
    <property type="molecule type" value="Genomic_DNA"/>
</dbReference>
<dbReference type="OrthoDB" id="614750at2"/>
<dbReference type="InterPro" id="IPR036852">
    <property type="entry name" value="Peptidase_S8/S53_dom_sf"/>
</dbReference>
<dbReference type="InterPro" id="IPR023828">
    <property type="entry name" value="Peptidase_S8_Ser-AS"/>
</dbReference>
<proteinExistence type="inferred from homology"/>
<reference evidence="8 9" key="2">
    <citation type="submission" date="2018-03" db="EMBL/GenBank/DDBJ databases">
        <authorList>
            <person name="Keele B.F."/>
        </authorList>
    </citation>
    <scope>NUCLEOTIDE SEQUENCE [LARGE SCALE GENOMIC DNA]</scope>
    <source>
        <strain evidence="8 9">D13</strain>
    </source>
</reference>
<evidence type="ECO:0000259" key="7">
    <source>
        <dbReference type="Pfam" id="PF00082"/>
    </source>
</evidence>